<dbReference type="AlphaFoldDB" id="A0A219B8V3"/>
<organism evidence="1 2">
    <name type="scientific">Pacificimonas flava</name>
    <dbReference type="NCBI Taxonomy" id="1234595"/>
    <lineage>
        <taxon>Bacteria</taxon>
        <taxon>Pseudomonadati</taxon>
        <taxon>Pseudomonadota</taxon>
        <taxon>Alphaproteobacteria</taxon>
        <taxon>Sphingomonadales</taxon>
        <taxon>Sphingosinicellaceae</taxon>
        <taxon>Pacificimonas</taxon>
    </lineage>
</organism>
<dbReference type="STRING" id="1234595.C725_1973"/>
<evidence type="ECO:0000313" key="2">
    <source>
        <dbReference type="Proteomes" id="UP000198462"/>
    </source>
</evidence>
<sequence>MFIDFFNELRDARIPVTLKEHLTLLEALNEGVIDRRVEDFYYLSRSAYVKDESYLDRFDQVFGKVFKGLETTYEDEAMTAEIPEEWLRQLAEAVFSEEEMKAIEEKGFDQIMEDLKKRLEEQEKRHEGGNKWIGTKGKSPFGNSGYNPAGVRIGGKGGQKKAIKVWEKREFKNLDNEVELGTRNIKMALKRLRRFAREGAADELDLPGTIKGTANKGYLDIQMRPERRNAVKVLLFFDIGGSMDGHIRTCEELFSAASTEFKNMEYYYFHNMVYEAVWKDNKRRWNERTATFDILHKFPHDYKVIFVGDASMSPYEINYPGGSVEHWNEEPGETWMRRMLDVYPSAVWLNPIAEKHWQYGQSIQMVKQIMDGRMYPLTLGGLDEAMKELTRRAH</sequence>
<dbReference type="EMBL" id="NFZT01000001">
    <property type="protein sequence ID" value="OWV34795.1"/>
    <property type="molecule type" value="Genomic_DNA"/>
</dbReference>
<protein>
    <submittedName>
        <fullName evidence="1">VWA domain-containing protein</fullName>
    </submittedName>
</protein>
<dbReference type="Proteomes" id="UP000198462">
    <property type="component" value="Unassembled WGS sequence"/>
</dbReference>
<dbReference type="PANTHER" id="PTHR39338">
    <property type="entry name" value="BLL5662 PROTEIN-RELATED"/>
    <property type="match status" value="1"/>
</dbReference>
<reference evidence="2" key="1">
    <citation type="submission" date="2017-05" db="EMBL/GenBank/DDBJ databases">
        <authorList>
            <person name="Lin X."/>
        </authorList>
    </citation>
    <scope>NUCLEOTIDE SEQUENCE [LARGE SCALE GENOMIC DNA]</scope>
    <source>
        <strain evidence="2">JLT2012</strain>
    </source>
</reference>
<accession>A0A219B8V3</accession>
<name>A0A219B8V3_9SPHN</name>
<keyword evidence="2" id="KW-1185">Reference proteome</keyword>
<dbReference type="RefSeq" id="WP_088713500.1">
    <property type="nucleotide sequence ID" value="NZ_NFZT01000001.1"/>
</dbReference>
<dbReference type="OrthoDB" id="9764216at2"/>
<comment type="caution">
    <text evidence="1">The sequence shown here is derived from an EMBL/GenBank/DDBJ whole genome shotgun (WGS) entry which is preliminary data.</text>
</comment>
<proteinExistence type="predicted"/>
<evidence type="ECO:0000313" key="1">
    <source>
        <dbReference type="EMBL" id="OWV34795.1"/>
    </source>
</evidence>
<gene>
    <name evidence="1" type="ORF">B5C34_13725</name>
</gene>
<dbReference type="PANTHER" id="PTHR39338:SF7">
    <property type="entry name" value="BLL6692 PROTEIN"/>
    <property type="match status" value="1"/>
</dbReference>